<feature type="transmembrane region" description="Helical" evidence="7">
    <location>
        <begin position="33"/>
        <end position="53"/>
    </location>
</feature>
<evidence type="ECO:0000256" key="5">
    <source>
        <dbReference type="ARBA" id="ARBA00023136"/>
    </source>
</evidence>
<dbReference type="OrthoDB" id="9780560at2"/>
<evidence type="ECO:0000256" key="1">
    <source>
        <dbReference type="ARBA" id="ARBA00004651"/>
    </source>
</evidence>
<reference evidence="10 11" key="1">
    <citation type="submission" date="2018-08" db="EMBL/GenBank/DDBJ databases">
        <title>Sequencing the genomes of 1000 actinobacteria strains.</title>
        <authorList>
            <person name="Klenk H.-P."/>
        </authorList>
    </citation>
    <scope>NUCLEOTIDE SEQUENCE [LARGE SCALE GENOMIC DNA]</scope>
    <source>
        <strain evidence="10 11">DSM 43927</strain>
    </source>
</reference>
<evidence type="ECO:0000313" key="11">
    <source>
        <dbReference type="Proteomes" id="UP000256661"/>
    </source>
</evidence>
<feature type="domain" description="MacB-like periplasmic core" evidence="9">
    <location>
        <begin position="34"/>
        <end position="236"/>
    </location>
</feature>
<dbReference type="PANTHER" id="PTHR30572:SF4">
    <property type="entry name" value="ABC TRANSPORTER PERMEASE YTRF"/>
    <property type="match status" value="1"/>
</dbReference>
<organism evidence="10 11">
    <name type="scientific">Thermomonospora umbrina</name>
    <dbReference type="NCBI Taxonomy" id="111806"/>
    <lineage>
        <taxon>Bacteria</taxon>
        <taxon>Bacillati</taxon>
        <taxon>Actinomycetota</taxon>
        <taxon>Actinomycetes</taxon>
        <taxon>Streptosporangiales</taxon>
        <taxon>Thermomonosporaceae</taxon>
        <taxon>Thermomonospora</taxon>
    </lineage>
</organism>
<dbReference type="InterPro" id="IPR025857">
    <property type="entry name" value="MacB_PCD"/>
</dbReference>
<dbReference type="EMBL" id="QTTT01000001">
    <property type="protein sequence ID" value="REE97167.1"/>
    <property type="molecule type" value="Genomic_DNA"/>
</dbReference>
<comment type="subcellular location">
    <subcellularLocation>
        <location evidence="1">Cell membrane</location>
        <topology evidence="1">Multi-pass membrane protein</topology>
    </subcellularLocation>
</comment>
<proteinExistence type="inferred from homology"/>
<protein>
    <submittedName>
        <fullName evidence="10">Putative ABC transport system permease protein</fullName>
    </submittedName>
</protein>
<dbReference type="InterPro" id="IPR003838">
    <property type="entry name" value="ABC3_permease_C"/>
</dbReference>
<dbReference type="GO" id="GO:0022857">
    <property type="term" value="F:transmembrane transporter activity"/>
    <property type="evidence" value="ECO:0007669"/>
    <property type="project" value="TreeGrafter"/>
</dbReference>
<keyword evidence="2" id="KW-1003">Cell membrane</keyword>
<evidence type="ECO:0000259" key="8">
    <source>
        <dbReference type="Pfam" id="PF02687"/>
    </source>
</evidence>
<dbReference type="InterPro" id="IPR050250">
    <property type="entry name" value="Macrolide_Exporter_MacB"/>
</dbReference>
<keyword evidence="3 7" id="KW-0812">Transmembrane</keyword>
<dbReference type="PANTHER" id="PTHR30572">
    <property type="entry name" value="MEMBRANE COMPONENT OF TRANSPORTER-RELATED"/>
    <property type="match status" value="1"/>
</dbReference>
<feature type="transmembrane region" description="Helical" evidence="7">
    <location>
        <begin position="278"/>
        <end position="303"/>
    </location>
</feature>
<keyword evidence="4 7" id="KW-1133">Transmembrane helix</keyword>
<feature type="transmembrane region" description="Helical" evidence="7">
    <location>
        <begin position="324"/>
        <end position="354"/>
    </location>
</feature>
<dbReference type="Pfam" id="PF02687">
    <property type="entry name" value="FtsX"/>
    <property type="match status" value="1"/>
</dbReference>
<gene>
    <name evidence="10" type="ORF">DFJ69_2625</name>
</gene>
<evidence type="ECO:0000256" key="7">
    <source>
        <dbReference type="SAM" id="Phobius"/>
    </source>
</evidence>
<name>A0A3D9SN68_9ACTN</name>
<evidence type="ECO:0000313" key="10">
    <source>
        <dbReference type="EMBL" id="REE97167.1"/>
    </source>
</evidence>
<evidence type="ECO:0000256" key="6">
    <source>
        <dbReference type="ARBA" id="ARBA00038076"/>
    </source>
</evidence>
<dbReference type="Proteomes" id="UP000256661">
    <property type="component" value="Unassembled WGS sequence"/>
</dbReference>
<dbReference type="RefSeq" id="WP_116022699.1">
    <property type="nucleotide sequence ID" value="NZ_QTTT01000001.1"/>
</dbReference>
<dbReference type="GO" id="GO:0005886">
    <property type="term" value="C:plasma membrane"/>
    <property type="evidence" value="ECO:0007669"/>
    <property type="project" value="UniProtKB-SubCell"/>
</dbReference>
<keyword evidence="5 7" id="KW-0472">Membrane</keyword>
<evidence type="ECO:0000256" key="2">
    <source>
        <dbReference type="ARBA" id="ARBA00022475"/>
    </source>
</evidence>
<keyword evidence="11" id="KW-1185">Reference proteome</keyword>
<comment type="similarity">
    <text evidence="6">Belongs to the ABC-4 integral membrane protein family.</text>
</comment>
<dbReference type="AlphaFoldDB" id="A0A3D9SN68"/>
<feature type="transmembrane region" description="Helical" evidence="7">
    <location>
        <begin position="360"/>
        <end position="384"/>
    </location>
</feature>
<evidence type="ECO:0000259" key="9">
    <source>
        <dbReference type="Pfam" id="PF12704"/>
    </source>
</evidence>
<feature type="domain" description="ABC3 transporter permease C-terminal" evidence="8">
    <location>
        <begin position="282"/>
        <end position="394"/>
    </location>
</feature>
<evidence type="ECO:0000256" key="3">
    <source>
        <dbReference type="ARBA" id="ARBA00022692"/>
    </source>
</evidence>
<dbReference type="Pfam" id="PF12704">
    <property type="entry name" value="MacB_PCD"/>
    <property type="match status" value="1"/>
</dbReference>
<accession>A0A3D9SN68</accession>
<evidence type="ECO:0000256" key="4">
    <source>
        <dbReference type="ARBA" id="ARBA00022989"/>
    </source>
</evidence>
<comment type="caution">
    <text evidence="10">The sequence shown here is derived from an EMBL/GenBank/DDBJ whole genome shotgun (WGS) entry which is preliminary data.</text>
</comment>
<sequence>MNAPVPAPDPVRLNPADLVRIGLGGLRGRPLRALLSALGIAIGISAMVSVVGISTASRAELLDQISRLGTGMLTARPGQNLFGDPARLPAEAPGMVARVPGVRSASAVGTVPGATVRRTDLIPPTDTGGLAVSAARLDLLRTLDGRVAAGGFLTSATAGHPTTVLGSVAAERLGVDRPGDQVYLADRWFTVTGILAPLPLAPEISRSALVGWPVAERLLGFDGRPTTVYVRSSDDAVTSVWDLLAPTINPEAPQDVQVTRPSDALTAQLAARSAFNGLFIGLGAVALLVGGVGVANTMVISVLERRREIGLRRALGAHRRQIRAQFLTESIALAALGGLGGILLGLLITIGYATLRGWPLALPGTALAGGVLAAAAIGALAGLYPAHRAARLTPTEALRAT</sequence>